<proteinExistence type="predicted"/>
<reference evidence="2" key="1">
    <citation type="journal article" date="2010" name="Science">
        <title>Plasticity of animal genome architecture unmasked by rapid evolution of a pelagic tunicate.</title>
        <authorList>
            <person name="Denoeud F."/>
            <person name="Henriet S."/>
            <person name="Mungpakdee S."/>
            <person name="Aury J.M."/>
            <person name="Da Silva C."/>
            <person name="Brinkmann H."/>
            <person name="Mikhaleva J."/>
            <person name="Olsen L.C."/>
            <person name="Jubin C."/>
            <person name="Canestro C."/>
            <person name="Bouquet J.M."/>
            <person name="Danks G."/>
            <person name="Poulain J."/>
            <person name="Campsteijn C."/>
            <person name="Adamski M."/>
            <person name="Cross I."/>
            <person name="Yadetie F."/>
            <person name="Muffato M."/>
            <person name="Louis A."/>
            <person name="Butcher S."/>
            <person name="Tsagkogeorga G."/>
            <person name="Konrad A."/>
            <person name="Singh S."/>
            <person name="Jensen M.F."/>
            <person name="Cong E.H."/>
            <person name="Eikeseth-Otteraa H."/>
            <person name="Noel B."/>
            <person name="Anthouard V."/>
            <person name="Porcel B.M."/>
            <person name="Kachouri-Lafond R."/>
            <person name="Nishino A."/>
            <person name="Ugolini M."/>
            <person name="Chourrout P."/>
            <person name="Nishida H."/>
            <person name="Aasland R."/>
            <person name="Huzurbazar S."/>
            <person name="Westhof E."/>
            <person name="Delsuc F."/>
            <person name="Lehrach H."/>
            <person name="Reinhardt R."/>
            <person name="Weissenbach J."/>
            <person name="Roy S.W."/>
            <person name="Artiguenave F."/>
            <person name="Postlethwait J.H."/>
            <person name="Manak J.R."/>
            <person name="Thompson E.M."/>
            <person name="Jaillon O."/>
            <person name="Du Pasquier L."/>
            <person name="Boudinot P."/>
            <person name="Liberles D.A."/>
            <person name="Volff J.N."/>
            <person name="Philippe H."/>
            <person name="Lenhard B."/>
            <person name="Roest Crollius H."/>
            <person name="Wincker P."/>
            <person name="Chourrout D."/>
        </authorList>
    </citation>
    <scope>NUCLEOTIDE SEQUENCE [LARGE SCALE GENOMIC DNA]</scope>
</reference>
<dbReference type="InParanoid" id="E4XI97"/>
<dbReference type="EMBL" id="FN653054">
    <property type="protein sequence ID" value="CBY10298.1"/>
    <property type="molecule type" value="Genomic_DNA"/>
</dbReference>
<protein>
    <submittedName>
        <fullName evidence="2">Uncharacterized protein</fullName>
    </submittedName>
</protein>
<name>E4XI97_OIKDI</name>
<feature type="compositionally biased region" description="Low complexity" evidence="1">
    <location>
        <begin position="153"/>
        <end position="163"/>
    </location>
</feature>
<dbReference type="Proteomes" id="UP000001307">
    <property type="component" value="Unassembled WGS sequence"/>
</dbReference>
<evidence type="ECO:0000313" key="2">
    <source>
        <dbReference type="EMBL" id="CBY10298.1"/>
    </source>
</evidence>
<evidence type="ECO:0000313" key="3">
    <source>
        <dbReference type="Proteomes" id="UP000001307"/>
    </source>
</evidence>
<evidence type="ECO:0000256" key="1">
    <source>
        <dbReference type="SAM" id="MobiDB-lite"/>
    </source>
</evidence>
<dbReference type="OrthoDB" id="10401119at2759"/>
<organism evidence="2">
    <name type="scientific">Oikopleura dioica</name>
    <name type="common">Tunicate</name>
    <dbReference type="NCBI Taxonomy" id="34765"/>
    <lineage>
        <taxon>Eukaryota</taxon>
        <taxon>Metazoa</taxon>
        <taxon>Chordata</taxon>
        <taxon>Tunicata</taxon>
        <taxon>Appendicularia</taxon>
        <taxon>Copelata</taxon>
        <taxon>Oikopleuridae</taxon>
        <taxon>Oikopleura</taxon>
    </lineage>
</organism>
<accession>E4XI97</accession>
<sequence length="1571" mass="175257">MKLLAAVISSALAARAPDLTLNSSAERRLEKITARATELNDFVQSYDKSSSKQKNGVEKWVNKLLSDLESIDTSKCPQPVEEDKFTDEIDTIEDLCDGAGKVPSMMRSYARKFGCVDGFPKRKFLDKVIKRSHKLKKVANRAGKCDEEPKPTEPVVTDPPTTDAPATGLCAAGQYAECSDLTNSEIFFENEWTCRNCFRIRAYYGTDGGFNFDPNTEFIKIDFTENVYFTGVWSHPIKSAGRVGDSNTWKMSFKSGGNFISGMMFDAELRTADNALWVDGQWIIDGAQSCKCKKGTTEPPVVVCDDPCNGRENCETFIDSCAVVPERNNTIKETTASAGYRVSADVKCGAVPDDWAAIAHINTGSRWDVLGDRYFALFASPEGEGEGSLKFNGPLKGGDKEMITVWPNCVEGEWNTYTVEQTYVDQHELDLTLSVDGEVIATEKVKVEDAYTGSLNVDVAGDWHDAADGFKIKNFFHMTYDAPLCEPEDPCALDDNCDTLVDSCSVVPSANAQIATVDGDAVYSASVDVLCRRSDNHGWQNVVHMTQGGYRDDFGDRYFTIWQRADGMLKVNAPLKGNTQFDEVEYFVSCEDNSWTNIAVKQVALEGGLLELSVFQDGNKLGSNQLHHSNAFTGPIEVYAGNSWFEPASFFRIKNFIHSSQAYEAPACDATDPCAELDNCVPYVDSCAIAPYRGNRLAESTGSLGFKISADVRCTDRVAPSWENVLHVHTGTNRENFGDRYFTIWKEADKTDGIRIVAPLFDNPLYELNAYVSCSPGWHTFTVQQTESGRANMLVEILMDGAVVESQEVRKENTYQGALFVEASNAFTWPAAYDHLVRNFYHQDITCMDPCVGEENCQTLIDSCAATPVKRNKIGSISATVNYETSIDILCTDEMPIGNWLNIIKMTTGERSVLGDRFVFISRNNDDHRLLIDIADSNKEHGWSGVFVDCTPGEWSTIKVSSQQNPDWPSHTYSTVTVDDVVVKEIRQDTHNVLATDTNVDVYFSDKYADAADAYQVRNFVHRTFEELDYEIIPIMDCREEAVCNILGEDDARRPYMEHHVATVTAAVNYRISLDILCDAMPVGEWYNIVHMTTGEGRFFYVSQRNINTQLLVEASDPTRDSGFAGKWADCPAGEWTTITVENAQDSSNPAVTTLKFFNGDNLLHEQSAPTVDFMSGDELMVFISSPFSKSSETHVLKNFVYERFEFICIDPCFRKENCQTFIDSCAATPVKGSKIGAISASVNYETSVDILCTDEMPIGDYLNIFHMTTNDAATLGDRFFRITRNNNDASLMINRADSNKANGRTGTFVNCTAGEWNTYKVSSRQNADWPSHTYSKLFIDGVEIESPHVRQDTHTVLTGENVDVYFSEKNTEAADAFQVRNFFHQTFDELDYEIIPVMDCREEAVCNILGEDDARRPYMDHHVATVTAAVNYRISLDILCDAMPVGEWYNMVHMTTGEGRFFRVSQRNTNTQLLVEASDPTRNSGFSGKWADCPAGEWTTITVENAQDSTDPAVTTLKFYNGDNLLRKQSAPTEDFMSGDEVMVYISGPASTNSETHMLKNFVYERFADL</sequence>
<keyword evidence="3" id="KW-1185">Reference proteome</keyword>
<feature type="region of interest" description="Disordered" evidence="1">
    <location>
        <begin position="140"/>
        <end position="163"/>
    </location>
</feature>
<gene>
    <name evidence="2" type="ORF">GSOID_T00011236001</name>
</gene>